<dbReference type="GO" id="GO:0001558">
    <property type="term" value="P:regulation of cell growth"/>
    <property type="evidence" value="ECO:0007669"/>
    <property type="project" value="TreeGrafter"/>
</dbReference>
<dbReference type="Pfam" id="PF00095">
    <property type="entry name" value="WAP"/>
    <property type="match status" value="1"/>
</dbReference>
<dbReference type="SUPFAM" id="SSF57256">
    <property type="entry name" value="Elafin-like"/>
    <property type="match status" value="1"/>
</dbReference>
<dbReference type="EnsemblMetazoa" id="CLYHEMT021315.1">
    <property type="protein sequence ID" value="CLYHEMP021315.1"/>
    <property type="gene ID" value="CLYHEMG021315"/>
</dbReference>
<dbReference type="Proteomes" id="UP000594262">
    <property type="component" value="Unplaced"/>
</dbReference>
<feature type="chain" id="PRO_5029605493" description="WAP domain-containing protein" evidence="2">
    <location>
        <begin position="24"/>
        <end position="250"/>
    </location>
</feature>
<feature type="domain" description="WAP" evidence="3">
    <location>
        <begin position="42"/>
        <end position="95"/>
    </location>
</feature>
<protein>
    <recommendedName>
        <fullName evidence="3">WAP domain-containing protein</fullName>
    </recommendedName>
</protein>
<dbReference type="AlphaFoldDB" id="A0A7M5XD22"/>
<feature type="compositionally biased region" description="Polar residues" evidence="1">
    <location>
        <begin position="39"/>
        <end position="50"/>
    </location>
</feature>
<evidence type="ECO:0000256" key="2">
    <source>
        <dbReference type="SAM" id="SignalP"/>
    </source>
</evidence>
<dbReference type="GO" id="GO:0005615">
    <property type="term" value="C:extracellular space"/>
    <property type="evidence" value="ECO:0007669"/>
    <property type="project" value="TreeGrafter"/>
</dbReference>
<evidence type="ECO:0000313" key="5">
    <source>
        <dbReference type="Proteomes" id="UP000594262"/>
    </source>
</evidence>
<dbReference type="OrthoDB" id="301415at2759"/>
<dbReference type="InterPro" id="IPR036645">
    <property type="entry name" value="Elafin-like_sf"/>
</dbReference>
<name>A0A7M5XD22_9CNID</name>
<sequence>MISSWIMMLSLTISFLIFTPIYGRPQKYKKNTRRESSHHGMQTHLQTTCPSHPPLKDIDHKRCMQVYDSCGRDMDCGIGMKCCFDGCVYMCTEPIVKKTKTINKMNTPLPPKVSGNSWQIESNTRLEKKVTCSTSNFTDHEPIPCRKGYMCDIQRHEDERNSIPNRGFCIKNPFKEVDPFKPMVVWDDVDTGCYYRGRKLKDGEYFFNKCNFCFCSNTIINCQTAPCHSTKRTKLSRLPISYNDESMNYI</sequence>
<organism evidence="4 5">
    <name type="scientific">Clytia hemisphaerica</name>
    <dbReference type="NCBI Taxonomy" id="252671"/>
    <lineage>
        <taxon>Eukaryota</taxon>
        <taxon>Metazoa</taxon>
        <taxon>Cnidaria</taxon>
        <taxon>Hydrozoa</taxon>
        <taxon>Hydroidolina</taxon>
        <taxon>Leptothecata</taxon>
        <taxon>Obeliida</taxon>
        <taxon>Clytiidae</taxon>
        <taxon>Clytia</taxon>
    </lineage>
</organism>
<dbReference type="GeneID" id="136820805"/>
<reference evidence="4" key="1">
    <citation type="submission" date="2021-01" db="UniProtKB">
        <authorList>
            <consortium name="EnsemblMetazoa"/>
        </authorList>
    </citation>
    <scope>IDENTIFICATION</scope>
</reference>
<keyword evidence="2" id="KW-0732">Signal</keyword>
<feature type="signal peptide" evidence="2">
    <location>
        <begin position="1"/>
        <end position="23"/>
    </location>
</feature>
<dbReference type="Gene3D" id="4.10.75.10">
    <property type="entry name" value="Elafin-like"/>
    <property type="match status" value="1"/>
</dbReference>
<dbReference type="InterPro" id="IPR042357">
    <property type="entry name" value="WFDC1"/>
</dbReference>
<evidence type="ECO:0000313" key="4">
    <source>
        <dbReference type="EnsemblMetazoa" id="CLYHEMP021315.1"/>
    </source>
</evidence>
<evidence type="ECO:0000259" key="3">
    <source>
        <dbReference type="PROSITE" id="PS51390"/>
    </source>
</evidence>
<dbReference type="PANTHER" id="PTHR14308">
    <property type="entry name" value="WAP FOUR-DISULFIDE CORE DOMAIN PROTEIN 1"/>
    <property type="match status" value="1"/>
</dbReference>
<keyword evidence="5" id="KW-1185">Reference proteome</keyword>
<dbReference type="GO" id="GO:0030414">
    <property type="term" value="F:peptidase inhibitor activity"/>
    <property type="evidence" value="ECO:0007669"/>
    <property type="project" value="InterPro"/>
</dbReference>
<accession>A0A7M5XD22</accession>
<feature type="region of interest" description="Disordered" evidence="1">
    <location>
        <begin position="29"/>
        <end position="53"/>
    </location>
</feature>
<dbReference type="PANTHER" id="PTHR14308:SF0">
    <property type="entry name" value="WAP FOUR-DISULFIDE CORE DOMAIN PROTEIN 1"/>
    <property type="match status" value="1"/>
</dbReference>
<dbReference type="RefSeq" id="XP_066933139.1">
    <property type="nucleotide sequence ID" value="XM_067077038.1"/>
</dbReference>
<dbReference type="SUPFAM" id="SSF57603">
    <property type="entry name" value="FnI-like domain"/>
    <property type="match status" value="1"/>
</dbReference>
<proteinExistence type="predicted"/>
<dbReference type="InterPro" id="IPR008197">
    <property type="entry name" value="WAP_dom"/>
</dbReference>
<dbReference type="PROSITE" id="PS51390">
    <property type="entry name" value="WAP"/>
    <property type="match status" value="1"/>
</dbReference>
<evidence type="ECO:0000256" key="1">
    <source>
        <dbReference type="SAM" id="MobiDB-lite"/>
    </source>
</evidence>